<dbReference type="Proteomes" id="UP001370490">
    <property type="component" value="Unassembled WGS sequence"/>
</dbReference>
<comment type="caution">
    <text evidence="2">The sequence shown here is derived from an EMBL/GenBank/DDBJ whole genome shotgun (WGS) entry which is preliminary data.</text>
</comment>
<sequence>AYIVYMGDKPKGDIDLPSIHLSMLEGVMGSNASRHPLYSYKRSFNGFAVKLTEKEAQTLSDM</sequence>
<dbReference type="AlphaFoldDB" id="A0AAN8VD45"/>
<dbReference type="InterPro" id="IPR010259">
    <property type="entry name" value="S8pro/Inhibitor_I9"/>
</dbReference>
<evidence type="ECO:0000313" key="3">
    <source>
        <dbReference type="Proteomes" id="UP001370490"/>
    </source>
</evidence>
<evidence type="ECO:0000313" key="2">
    <source>
        <dbReference type="EMBL" id="KAK6929419.1"/>
    </source>
</evidence>
<dbReference type="EMBL" id="JBAMMX010000013">
    <property type="protein sequence ID" value="KAK6929419.1"/>
    <property type="molecule type" value="Genomic_DNA"/>
</dbReference>
<protein>
    <submittedName>
        <fullName evidence="2">Peptidase S8 propeptide/proteinase inhibitor I9</fullName>
    </submittedName>
</protein>
<feature type="non-terminal residue" evidence="2">
    <location>
        <position position="1"/>
    </location>
</feature>
<organism evidence="2 3">
    <name type="scientific">Dillenia turbinata</name>
    <dbReference type="NCBI Taxonomy" id="194707"/>
    <lineage>
        <taxon>Eukaryota</taxon>
        <taxon>Viridiplantae</taxon>
        <taxon>Streptophyta</taxon>
        <taxon>Embryophyta</taxon>
        <taxon>Tracheophyta</taxon>
        <taxon>Spermatophyta</taxon>
        <taxon>Magnoliopsida</taxon>
        <taxon>eudicotyledons</taxon>
        <taxon>Gunneridae</taxon>
        <taxon>Pentapetalae</taxon>
        <taxon>Dilleniales</taxon>
        <taxon>Dilleniaceae</taxon>
        <taxon>Dillenia</taxon>
    </lineage>
</organism>
<dbReference type="Pfam" id="PF05922">
    <property type="entry name" value="Inhibitor_I9"/>
    <property type="match status" value="1"/>
</dbReference>
<feature type="domain" description="Inhibitor I9" evidence="1">
    <location>
        <begin position="2"/>
        <end position="61"/>
    </location>
</feature>
<keyword evidence="3" id="KW-1185">Reference proteome</keyword>
<dbReference type="InterPro" id="IPR037045">
    <property type="entry name" value="S8pro/Inhibitor_I9_sf"/>
</dbReference>
<dbReference type="Gene3D" id="3.30.70.80">
    <property type="entry name" value="Peptidase S8 propeptide/proteinase inhibitor I9"/>
    <property type="match status" value="1"/>
</dbReference>
<name>A0AAN8VD45_9MAGN</name>
<reference evidence="2 3" key="1">
    <citation type="submission" date="2023-12" db="EMBL/GenBank/DDBJ databases">
        <title>A high-quality genome assembly for Dillenia turbinata (Dilleniales).</title>
        <authorList>
            <person name="Chanderbali A."/>
        </authorList>
    </citation>
    <scope>NUCLEOTIDE SEQUENCE [LARGE SCALE GENOMIC DNA]</scope>
    <source>
        <strain evidence="2">LSX21</strain>
        <tissue evidence="2">Leaf</tissue>
    </source>
</reference>
<gene>
    <name evidence="2" type="ORF">RJ641_005624</name>
</gene>
<evidence type="ECO:0000259" key="1">
    <source>
        <dbReference type="Pfam" id="PF05922"/>
    </source>
</evidence>
<accession>A0AAN8VD45</accession>
<proteinExistence type="predicted"/>